<evidence type="ECO:0000256" key="2">
    <source>
        <dbReference type="ARBA" id="ARBA00022448"/>
    </source>
</evidence>
<evidence type="ECO:0000256" key="10">
    <source>
        <dbReference type="SAM" id="MobiDB-lite"/>
    </source>
</evidence>
<keyword evidence="5 9" id="KW-0798">TonB box</keyword>
<evidence type="ECO:0000256" key="5">
    <source>
        <dbReference type="ARBA" id="ARBA00023077"/>
    </source>
</evidence>
<dbReference type="InterPro" id="IPR023997">
    <property type="entry name" value="TonB-dep_OMP_SusC/RagA_CS"/>
</dbReference>
<keyword evidence="2 8" id="KW-0813">Transport</keyword>
<evidence type="ECO:0000259" key="12">
    <source>
        <dbReference type="Pfam" id="PF07715"/>
    </source>
</evidence>
<dbReference type="Gene3D" id="2.170.130.10">
    <property type="entry name" value="TonB-dependent receptor, plug domain"/>
    <property type="match status" value="1"/>
</dbReference>
<evidence type="ECO:0000313" key="14">
    <source>
        <dbReference type="Proteomes" id="UP000618319"/>
    </source>
</evidence>
<evidence type="ECO:0000256" key="3">
    <source>
        <dbReference type="ARBA" id="ARBA00022452"/>
    </source>
</evidence>
<evidence type="ECO:0000256" key="9">
    <source>
        <dbReference type="RuleBase" id="RU003357"/>
    </source>
</evidence>
<dbReference type="PROSITE" id="PS52016">
    <property type="entry name" value="TONB_DEPENDENT_REC_3"/>
    <property type="match status" value="1"/>
</dbReference>
<dbReference type="Gene3D" id="2.40.170.20">
    <property type="entry name" value="TonB-dependent receptor, beta-barrel domain"/>
    <property type="match status" value="1"/>
</dbReference>
<dbReference type="NCBIfam" id="TIGR04056">
    <property type="entry name" value="OMP_RagA_SusC"/>
    <property type="match status" value="1"/>
</dbReference>
<organism evidence="13 14">
    <name type="scientific">Sphingobacterium pedocola</name>
    <dbReference type="NCBI Taxonomy" id="2082722"/>
    <lineage>
        <taxon>Bacteria</taxon>
        <taxon>Pseudomonadati</taxon>
        <taxon>Bacteroidota</taxon>
        <taxon>Sphingobacteriia</taxon>
        <taxon>Sphingobacteriales</taxon>
        <taxon>Sphingobacteriaceae</taxon>
        <taxon>Sphingobacterium</taxon>
    </lineage>
</organism>
<proteinExistence type="inferred from homology"/>
<comment type="similarity">
    <text evidence="8 9">Belongs to the TonB-dependent receptor family.</text>
</comment>
<evidence type="ECO:0000313" key="13">
    <source>
        <dbReference type="EMBL" id="MBE8722734.1"/>
    </source>
</evidence>
<evidence type="ECO:0000256" key="8">
    <source>
        <dbReference type="PROSITE-ProRule" id="PRU01360"/>
    </source>
</evidence>
<keyword evidence="6 8" id="KW-0472">Membrane</keyword>
<evidence type="ECO:0000256" key="1">
    <source>
        <dbReference type="ARBA" id="ARBA00004571"/>
    </source>
</evidence>
<accession>A0ABR9TCD8</accession>
<dbReference type="Pfam" id="PF13715">
    <property type="entry name" value="CarbopepD_reg_2"/>
    <property type="match status" value="1"/>
</dbReference>
<dbReference type="InterPro" id="IPR023996">
    <property type="entry name" value="TonB-dep_OMP_SusC/RagA"/>
</dbReference>
<reference evidence="13 14" key="1">
    <citation type="submission" date="2018-02" db="EMBL/GenBank/DDBJ databases">
        <title>Sphingobacterium KA21.</title>
        <authorList>
            <person name="Vasarhelyi B.M."/>
            <person name="Deshmukh S."/>
            <person name="Balint B."/>
            <person name="Kukolya J."/>
        </authorList>
    </citation>
    <scope>NUCLEOTIDE SEQUENCE [LARGE SCALE GENOMIC DNA]</scope>
    <source>
        <strain evidence="13 14">Ka21</strain>
    </source>
</reference>
<keyword evidence="3 8" id="KW-1134">Transmembrane beta strand</keyword>
<dbReference type="Pfam" id="PF00593">
    <property type="entry name" value="TonB_dep_Rec_b-barrel"/>
    <property type="match status" value="1"/>
</dbReference>
<dbReference type="RefSeq" id="WP_196940897.1">
    <property type="nucleotide sequence ID" value="NZ_MU158692.1"/>
</dbReference>
<dbReference type="InterPro" id="IPR036942">
    <property type="entry name" value="Beta-barrel_TonB_sf"/>
</dbReference>
<feature type="region of interest" description="Disordered" evidence="10">
    <location>
        <begin position="860"/>
        <end position="882"/>
    </location>
</feature>
<keyword evidence="4 8" id="KW-0812">Transmembrane</keyword>
<protein>
    <submittedName>
        <fullName evidence="13">SusC/RagA family protein</fullName>
    </submittedName>
</protein>
<dbReference type="InterPro" id="IPR000531">
    <property type="entry name" value="Beta-barrel_TonB"/>
</dbReference>
<name>A0ABR9TCD8_9SPHI</name>
<sequence length="1165" mass="128944">MRRSLLFSVALGIAIASPSGFLVAKGSVYIANSTSFKKGKDTQQTIRGKVSDSNGPVLGVTVQVVGSATITSTDASGNFTVSAPEGAVLRFSSVGYKTQDIRPNSDNITVVLEHDENSLEQVVVVGYGTQKRANLTGAVSSVNADEVFHNRPIPDVARGLQGVIPGLNIRVPSGEVGSDPLLRVRGQVASPNGGAAPLVLVDNVEVPSLQYVNPNDVETVTVLKDAASTSIYGAKAAFGVVLITTKKGSKSEKDEFIYSNNFIVQSPFKDIEMAGIDGAQYTYDAHRNMKGVGPAGGFWGIDENSLRLMREWEEKYGGSVSYDDPVKYGRDWYWDGALNRKFGVRNYDPAKVMVKDNAFSHMHNLSLNGRRGATAYNVGLGFIQQNGMMKPANHDDYMRLNPSIRLSTKVNDFLTIRGGVMFSEGRKRTPTSLNANGYVSDPWLYAFRWSRLFPIGVQDNGEDLIDPAFSARSAPDAVTTNRFTNLNLGTTVDFTKNWNLQVDYSYNAEDRLQTSAVPYVRGREHWYGVEPRMDAEGRFVFVDENGDRTYDGGIPAYQFPMVDHTTKDNTYVSRSSRRDKRHTFNAFSTYDWNVDENHNVKMMVGTNIVASDDISHSSRRSQFLLHTDNPQFQYALGEQLVEGENAWQSQAGFFGRLNYAFQDKYLVEANLRYDGSSKFPAHLKWRWFPSFSAGWVLSNERFMEGLRPVLSFAKFRGSWGRIGDQSVANNWYIPRMVIPNSPAWIGAGSILRQVNAPASFQGDILWQDIEHLNFGADLRFFNNKLGVTADWFERNTKNMLIPGETLPATFGTGAPTGNYGDLRTRGWEIAVDYAHQFDNGLRLSINANISDAVSVTTRGADHNTPWENRGIPLGHSTTSPSQFSTGRTYGDVYGFVTDRLYQKEDFLYDSNGDFVTTTIIRNGSARTVNVLAGENPVYQTYFQDGGPVMMISPGDVKFADLNGDGFIDNGNGTNGNPGDVTVIGNITPRYEYGFRLGADFKGFDLAVFFQGVGKRSIWGEGPLATPGYHVRDGAMSQVIAEDYWREDRTDAFYPRAWHMNGSSSNWVMRPQSRYMLDMSYLKIKNITVGYNLPANIANRVKFKSARVYVSLENFITFDNLRGLPIDPEAISGVTSLTASSNYNLGRTGLGNPSFRSASAGVQIGF</sequence>
<gene>
    <name evidence="13" type="ORF">C4F40_18605</name>
</gene>
<dbReference type="Gene3D" id="2.60.40.1120">
    <property type="entry name" value="Carboxypeptidase-like, regulatory domain"/>
    <property type="match status" value="1"/>
</dbReference>
<comment type="caution">
    <text evidence="13">The sequence shown here is derived from an EMBL/GenBank/DDBJ whole genome shotgun (WGS) entry which is preliminary data.</text>
</comment>
<dbReference type="SUPFAM" id="SSF56935">
    <property type="entry name" value="Porins"/>
    <property type="match status" value="1"/>
</dbReference>
<dbReference type="NCBIfam" id="TIGR04057">
    <property type="entry name" value="SusC_RagA_signa"/>
    <property type="match status" value="1"/>
</dbReference>
<evidence type="ECO:0000256" key="7">
    <source>
        <dbReference type="ARBA" id="ARBA00023237"/>
    </source>
</evidence>
<keyword evidence="14" id="KW-1185">Reference proteome</keyword>
<dbReference type="InterPro" id="IPR008969">
    <property type="entry name" value="CarboxyPept-like_regulatory"/>
</dbReference>
<comment type="subcellular location">
    <subcellularLocation>
        <location evidence="1 8">Cell outer membrane</location>
        <topology evidence="1 8">Multi-pass membrane protein</topology>
    </subcellularLocation>
</comment>
<evidence type="ECO:0000256" key="6">
    <source>
        <dbReference type="ARBA" id="ARBA00023136"/>
    </source>
</evidence>
<dbReference type="InterPro" id="IPR037066">
    <property type="entry name" value="Plug_dom_sf"/>
</dbReference>
<evidence type="ECO:0000256" key="4">
    <source>
        <dbReference type="ARBA" id="ARBA00022692"/>
    </source>
</evidence>
<dbReference type="InterPro" id="IPR012910">
    <property type="entry name" value="Plug_dom"/>
</dbReference>
<evidence type="ECO:0000259" key="11">
    <source>
        <dbReference type="Pfam" id="PF00593"/>
    </source>
</evidence>
<feature type="domain" description="TonB-dependent receptor plug" evidence="12">
    <location>
        <begin position="134"/>
        <end position="240"/>
    </location>
</feature>
<dbReference type="SUPFAM" id="SSF49464">
    <property type="entry name" value="Carboxypeptidase regulatory domain-like"/>
    <property type="match status" value="1"/>
</dbReference>
<feature type="domain" description="TonB-dependent receptor-like beta-barrel" evidence="11">
    <location>
        <begin position="434"/>
        <end position="932"/>
    </location>
</feature>
<keyword evidence="7 8" id="KW-0998">Cell outer membrane</keyword>
<dbReference type="Proteomes" id="UP000618319">
    <property type="component" value="Unassembled WGS sequence"/>
</dbReference>
<dbReference type="EMBL" id="PSKQ01000025">
    <property type="protein sequence ID" value="MBE8722734.1"/>
    <property type="molecule type" value="Genomic_DNA"/>
</dbReference>
<dbReference type="InterPro" id="IPR039426">
    <property type="entry name" value="TonB-dep_rcpt-like"/>
</dbReference>
<dbReference type="Pfam" id="PF07715">
    <property type="entry name" value="Plug"/>
    <property type="match status" value="1"/>
</dbReference>